<dbReference type="Gene3D" id="3.40.630.10">
    <property type="entry name" value="Zn peptidases"/>
    <property type="match status" value="1"/>
</dbReference>
<organism evidence="1 2">
    <name type="scientific">Bordetella avium (strain 197N)</name>
    <dbReference type="NCBI Taxonomy" id="360910"/>
    <lineage>
        <taxon>Bacteria</taxon>
        <taxon>Pseudomonadati</taxon>
        <taxon>Pseudomonadota</taxon>
        <taxon>Betaproteobacteria</taxon>
        <taxon>Burkholderiales</taxon>
        <taxon>Alcaligenaceae</taxon>
        <taxon>Bordetella</taxon>
    </lineage>
</organism>
<accession>Q2KVE6</accession>
<dbReference type="AlphaFoldDB" id="Q2KVE6"/>
<evidence type="ECO:0008006" key="3">
    <source>
        <dbReference type="Google" id="ProtNLM"/>
    </source>
</evidence>
<evidence type="ECO:0000313" key="1">
    <source>
        <dbReference type="EMBL" id="CAJ48595.1"/>
    </source>
</evidence>
<reference evidence="1 2" key="1">
    <citation type="journal article" date="2006" name="J. Bacteriol.">
        <title>Comparison of the genome sequence of the poultry pathogen Bordetella avium with those of B. bronchiseptica, B. pertussis, and B. parapertussis reveals extensive diversity in surface structures associated with host interaction.</title>
        <authorList>
            <person name="Sebaihia M."/>
            <person name="Preston A."/>
            <person name="Maskell D.J."/>
            <person name="Kuzmiak H."/>
            <person name="Connell T.D."/>
            <person name="King N.D."/>
            <person name="Orndorff P.E."/>
            <person name="Miyamoto D.M."/>
            <person name="Thomson N.R."/>
            <person name="Harris D."/>
            <person name="Goble A."/>
            <person name="Lord A."/>
            <person name="Murphy L."/>
            <person name="Quail M.A."/>
            <person name="Rutter S."/>
            <person name="Squares R."/>
            <person name="Squares S."/>
            <person name="Woodward J."/>
            <person name="Parkhill J."/>
            <person name="Temple L.M."/>
        </authorList>
    </citation>
    <scope>NUCLEOTIDE SEQUENCE [LARGE SCALE GENOMIC DNA]</scope>
    <source>
        <strain evidence="1 2">197N</strain>
    </source>
</reference>
<protein>
    <recommendedName>
        <fullName evidence="3">DUF2817 domain-containing protein</fullName>
    </recommendedName>
</protein>
<evidence type="ECO:0000313" key="2">
    <source>
        <dbReference type="Proteomes" id="UP000001977"/>
    </source>
</evidence>
<dbReference type="SUPFAM" id="SSF53187">
    <property type="entry name" value="Zn-dependent exopeptidases"/>
    <property type="match status" value="1"/>
</dbReference>
<name>Q2KVE6_BORA1</name>
<keyword evidence="2" id="KW-1185">Reference proteome</keyword>
<dbReference type="HOGENOM" id="CLU_055736_0_0_4"/>
<dbReference type="EMBL" id="AM167904">
    <property type="protein sequence ID" value="CAJ48595.1"/>
    <property type="molecule type" value="Genomic_DNA"/>
</dbReference>
<gene>
    <name evidence="1" type="ordered locus">BAV0987</name>
</gene>
<dbReference type="STRING" id="360910.BAV0987"/>
<dbReference type="OrthoDB" id="4014363at2"/>
<dbReference type="KEGG" id="bav:BAV0987"/>
<proteinExistence type="predicted"/>
<sequence>MLQPRQYFCHNYVEARNAFQEAARQQKADLSTHLLPGRLGAQGEALAMDLAYLGPPDADQLLILSSGTHGVEGFCGSACQLALLNDDGLLELIRRKQLGCLLIHAINPHGFSHLRRVNEDNIDLNRNFRPNDEPIENPAYDQLHEILLPKQWPPSADNDAALLDYQQKHGYAGFREAVTTGQTAHPDGLFYGGQTPSWSNLTLRTALHRYGRTRQRIAWIDVHTGLGPYGHGEKIHGGRPGDHDNLALTRQIWGSDVIAAWENDSASRQVKGHALGALFEACPDTANFAIALEFGTRSPTSLFQLRAEQWFEQRPHLARSSGQIQAKRELRDAFYVDEDIWMAMILAQSRSTILQACRGL</sequence>
<dbReference type="eggNOG" id="COG2866">
    <property type="taxonomic scope" value="Bacteria"/>
</dbReference>
<dbReference type="Proteomes" id="UP000001977">
    <property type="component" value="Chromosome"/>
</dbReference>
<dbReference type="CDD" id="cd06233">
    <property type="entry name" value="M14-like"/>
    <property type="match status" value="1"/>
</dbReference>
<dbReference type="RefSeq" id="WP_012416673.1">
    <property type="nucleotide sequence ID" value="NC_010645.1"/>
</dbReference>
<dbReference type="Pfam" id="PF10994">
    <property type="entry name" value="DUF2817"/>
    <property type="match status" value="1"/>
</dbReference>
<dbReference type="InterPro" id="IPR021259">
    <property type="entry name" value="DUF2817"/>
</dbReference>